<accession>A0A7G5DTD8</accession>
<name>A0A7G5DTD8_9PSED</name>
<feature type="domain" description="Glycoside hydrolase family 42 N-terminal" evidence="3">
    <location>
        <begin position="56"/>
        <end position="110"/>
    </location>
</feature>
<dbReference type="SUPFAM" id="SSF51445">
    <property type="entry name" value="(Trans)glycosidases"/>
    <property type="match status" value="1"/>
</dbReference>
<dbReference type="GO" id="GO:0005975">
    <property type="term" value="P:carbohydrate metabolic process"/>
    <property type="evidence" value="ECO:0007669"/>
    <property type="project" value="InterPro"/>
</dbReference>
<dbReference type="RefSeq" id="WP_182370914.1">
    <property type="nucleotide sequence ID" value="NZ_CP059139.1"/>
</dbReference>
<keyword evidence="1" id="KW-0378">Hydrolase</keyword>
<dbReference type="PANTHER" id="PTHR12631:SF10">
    <property type="entry name" value="BETA-XYLOSIDASE-LIKE PROTEIN-RELATED"/>
    <property type="match status" value="1"/>
</dbReference>
<organism evidence="4 5">
    <name type="scientific">Pseudomonas berkeleyensis</name>
    <dbReference type="NCBI Taxonomy" id="2726956"/>
    <lineage>
        <taxon>Bacteria</taxon>
        <taxon>Pseudomonadati</taxon>
        <taxon>Pseudomonadota</taxon>
        <taxon>Gammaproteobacteria</taxon>
        <taxon>Pseudomonadales</taxon>
        <taxon>Pseudomonadaceae</taxon>
        <taxon>Pseudomonas</taxon>
    </lineage>
</organism>
<gene>
    <name evidence="4" type="ORF">HS968_08125</name>
</gene>
<dbReference type="AlphaFoldDB" id="A0A7G5DTD8"/>
<evidence type="ECO:0000313" key="5">
    <source>
        <dbReference type="Proteomes" id="UP000515276"/>
    </source>
</evidence>
<evidence type="ECO:0000313" key="4">
    <source>
        <dbReference type="EMBL" id="QMV65013.1"/>
    </source>
</evidence>
<dbReference type="InterPro" id="IPR017853">
    <property type="entry name" value="GH"/>
</dbReference>
<dbReference type="PANTHER" id="PTHR12631">
    <property type="entry name" value="ALPHA-L-IDURONIDASE"/>
    <property type="match status" value="1"/>
</dbReference>
<reference evidence="4 5" key="1">
    <citation type="journal article" date="2020" name="G3 (Bethesda)">
        <title>CeMbio - The Caenorhabditis elegans Microbiome Resource.</title>
        <authorList>
            <person name="Dirksen P."/>
            <person name="Assie A."/>
            <person name="Zimmermann J."/>
            <person name="Zhang F."/>
            <person name="Tietje A.M."/>
            <person name="Marsh S.A."/>
            <person name="Felix M.A."/>
            <person name="Shapira M."/>
            <person name="Kaleta C."/>
            <person name="Schulenburg H."/>
            <person name="Samuel B."/>
        </authorList>
    </citation>
    <scope>NUCLEOTIDE SEQUENCE [LARGE SCALE GENOMIC DNA]</scope>
    <source>
        <strain evidence="4 5">MSPm1</strain>
    </source>
</reference>
<sequence>MFTRGLFKQSLFISSIAGIFLTCQVTYAAPSYSMKGPRDVTWADFLGLNVQLQWFPEQSYRYQIAKLKELELQWIRIGLNWDRMEPQAGQWQWTDFDRLMQVVEEEELKPLIYMVGSAPHATSAPTGVSNPDQYPPTNPQLFANSFATLASRYPYVTAWQVWNEQNIPPFWQPMENPWQYQQLLESTLTTLAIVRPDATQVIGGHAYYSQMPVLGGYMFEALYHLGSLNPNRVNAYHPYTQEAEGDYSGAGDFIINANGLNQNLRLLSGGPIWATEFGWSSYPGPVELQPIIGEQGQADHMLRRLALMSAMDYDRIFLFALNDLDARATVRDQFYGLLRLDGSEKPAYQALKRFLQVTSASMTPLDPPAFANAPEGMISIAWQRADGRWLWMFWAQEDGTVQLQRNGSGTLYNPLQGTNQSVNSNGAGITINVTRELQMLVL</sequence>
<dbReference type="Pfam" id="PF02449">
    <property type="entry name" value="Glyco_hydro_42"/>
    <property type="match status" value="1"/>
</dbReference>
<dbReference type="EMBL" id="CP059139">
    <property type="protein sequence ID" value="QMV65013.1"/>
    <property type="molecule type" value="Genomic_DNA"/>
</dbReference>
<evidence type="ECO:0000256" key="2">
    <source>
        <dbReference type="ARBA" id="ARBA00023295"/>
    </source>
</evidence>
<proteinExistence type="predicted"/>
<evidence type="ECO:0000259" key="3">
    <source>
        <dbReference type="Pfam" id="PF02449"/>
    </source>
</evidence>
<dbReference type="InterPro" id="IPR013529">
    <property type="entry name" value="Glyco_hydro_42_N"/>
</dbReference>
<evidence type="ECO:0000256" key="1">
    <source>
        <dbReference type="ARBA" id="ARBA00022801"/>
    </source>
</evidence>
<dbReference type="GO" id="GO:0004565">
    <property type="term" value="F:beta-galactosidase activity"/>
    <property type="evidence" value="ECO:0007669"/>
    <property type="project" value="InterPro"/>
</dbReference>
<keyword evidence="2" id="KW-0326">Glycosidase</keyword>
<dbReference type="GO" id="GO:0009341">
    <property type="term" value="C:beta-galactosidase complex"/>
    <property type="evidence" value="ECO:0007669"/>
    <property type="project" value="InterPro"/>
</dbReference>
<dbReference type="Proteomes" id="UP000515276">
    <property type="component" value="Chromosome"/>
</dbReference>
<protein>
    <submittedName>
        <fullName evidence="4">Beta-galactosidase</fullName>
    </submittedName>
</protein>
<dbReference type="InterPro" id="IPR051923">
    <property type="entry name" value="Glycosyl_Hydrolase_39"/>
</dbReference>
<dbReference type="Gene3D" id="3.20.20.80">
    <property type="entry name" value="Glycosidases"/>
    <property type="match status" value="1"/>
</dbReference>
<keyword evidence="5" id="KW-1185">Reference proteome</keyword>